<keyword evidence="3" id="KW-1185">Reference proteome</keyword>
<feature type="domain" description="HTH cro/C1-type" evidence="1">
    <location>
        <begin position="24"/>
        <end position="68"/>
    </location>
</feature>
<gene>
    <name evidence="2" type="ORF">DPM33_04530</name>
</gene>
<protein>
    <submittedName>
        <fullName evidence="2">XRE family transcriptional regulator</fullName>
    </submittedName>
</protein>
<evidence type="ECO:0000313" key="3">
    <source>
        <dbReference type="Proteomes" id="UP000251558"/>
    </source>
</evidence>
<dbReference type="EMBL" id="QMBP01000002">
    <property type="protein sequence ID" value="RAZ91764.1"/>
    <property type="molecule type" value="Genomic_DNA"/>
</dbReference>
<dbReference type="Gene3D" id="1.10.260.40">
    <property type="entry name" value="lambda repressor-like DNA-binding domains"/>
    <property type="match status" value="1"/>
</dbReference>
<accession>A0A330HXN4</accession>
<organism evidence="2 3">
    <name type="scientific">Mesorhizobium hawassense</name>
    <dbReference type="NCBI Taxonomy" id="1209954"/>
    <lineage>
        <taxon>Bacteria</taxon>
        <taxon>Pseudomonadati</taxon>
        <taxon>Pseudomonadota</taxon>
        <taxon>Alphaproteobacteria</taxon>
        <taxon>Hyphomicrobiales</taxon>
        <taxon>Phyllobacteriaceae</taxon>
        <taxon>Mesorhizobium</taxon>
    </lineage>
</organism>
<comment type="caution">
    <text evidence="2">The sequence shown here is derived from an EMBL/GenBank/DDBJ whole genome shotgun (WGS) entry which is preliminary data.</text>
</comment>
<dbReference type="Proteomes" id="UP000251558">
    <property type="component" value="Unassembled WGS sequence"/>
</dbReference>
<proteinExistence type="predicted"/>
<dbReference type="GO" id="GO:0003677">
    <property type="term" value="F:DNA binding"/>
    <property type="evidence" value="ECO:0007669"/>
    <property type="project" value="InterPro"/>
</dbReference>
<reference evidence="2 3" key="1">
    <citation type="submission" date="2018-07" db="EMBL/GenBank/DDBJ databases">
        <title>Diversity of Mesorhizobium strains in Brazil.</title>
        <authorList>
            <person name="Helene L.C.F."/>
            <person name="Dall'Agnol R."/>
            <person name="Delamuta J.R.M."/>
            <person name="Hungria M."/>
        </authorList>
    </citation>
    <scope>NUCLEOTIDE SEQUENCE [LARGE SCALE GENOMIC DNA]</scope>
    <source>
        <strain evidence="2 3">AC99b</strain>
    </source>
</reference>
<dbReference type="SUPFAM" id="SSF47413">
    <property type="entry name" value="lambda repressor-like DNA-binding domains"/>
    <property type="match status" value="1"/>
</dbReference>
<sequence>MTGFRSSMSNFPHNLRVVCTYYSSISEVCRRLNINRQQFNKYLSGDAYPSQHNMHRICDFFGVDEDEIRLPEEAFKKLINMRPRDRYRQNADAPYMPHLIALFERGREALLQYEGYYYRYYCSGARPDHIVKALFYIGKSGVNHYTNSISRYEVDDGGRKLRVRYRYLGVPILVDDRLYLCEYDPTGKDVITSTVLYGAFRGRVDILVGIQTNVAGKRSRAPSAGNVVFEYLGRSTQIRRALSGCGLFEWESPSVAEWVRNRLEQHQVSRYMWTVPE</sequence>
<evidence type="ECO:0000259" key="1">
    <source>
        <dbReference type="PROSITE" id="PS50943"/>
    </source>
</evidence>
<dbReference type="Pfam" id="PF13443">
    <property type="entry name" value="HTH_26"/>
    <property type="match status" value="1"/>
</dbReference>
<dbReference type="PROSITE" id="PS50943">
    <property type="entry name" value="HTH_CROC1"/>
    <property type="match status" value="1"/>
</dbReference>
<dbReference type="CDD" id="cd00093">
    <property type="entry name" value="HTH_XRE"/>
    <property type="match status" value="1"/>
</dbReference>
<dbReference type="InterPro" id="IPR001387">
    <property type="entry name" value="Cro/C1-type_HTH"/>
</dbReference>
<dbReference type="OrthoDB" id="8902678at2"/>
<name>A0A330HXN4_9HYPH</name>
<dbReference type="AlphaFoldDB" id="A0A330HXN4"/>
<dbReference type="InterPro" id="IPR010982">
    <property type="entry name" value="Lambda_DNA-bd_dom_sf"/>
</dbReference>
<evidence type="ECO:0000313" key="2">
    <source>
        <dbReference type="EMBL" id="RAZ91764.1"/>
    </source>
</evidence>